<dbReference type="EMBL" id="OM869635">
    <property type="protein sequence ID" value="UPW41604.1"/>
    <property type="molecule type" value="Genomic_DNA"/>
</dbReference>
<name>A0A976N2E8_9VIRU</name>
<accession>A0A976N2E8</accession>
<reference evidence="1" key="1">
    <citation type="submission" date="2022-02" db="EMBL/GenBank/DDBJ databases">
        <title>Towards deciphering the DNA virus diversity associated with rodent species in the families Cricetidae and Heteromyidae.</title>
        <authorList>
            <person name="Lund M."/>
            <person name="Larsen B.B."/>
            <person name="Gryseels S."/>
            <person name="Kraberger S."/>
            <person name="Rowsey D.M."/>
            <person name="Steger L."/>
            <person name="Yule K.M."/>
            <person name="Upham N.S."/>
            <person name="Worobey M."/>
            <person name="Van Doorslaer K."/>
            <person name="Varsani A."/>
        </authorList>
    </citation>
    <scope>NUCLEOTIDE SEQUENCE</scope>
    <source>
        <strain evidence="1">NeonRodF8_43</strain>
    </source>
</reference>
<proteinExistence type="predicted"/>
<organism evidence="1">
    <name type="scientific">Peromfec virus RodF8_43</name>
    <dbReference type="NCBI Taxonomy" id="2929376"/>
    <lineage>
        <taxon>Viruses</taxon>
        <taxon>Monodnaviria</taxon>
        <taxon>Sangervirae</taxon>
        <taxon>Phixviricota</taxon>
        <taxon>Malgrandaviricetes</taxon>
        <taxon>Petitvirales</taxon>
        <taxon>Microviridae</taxon>
    </lineage>
</organism>
<protein>
    <submittedName>
        <fullName evidence="1">Internal scaffolding protein</fullName>
    </submittedName>
</protein>
<dbReference type="InterPro" id="IPR014131">
    <property type="entry name" value="Chlamydia_phage_Vp3"/>
</dbReference>
<evidence type="ECO:0000313" key="1">
    <source>
        <dbReference type="EMBL" id="UPW41604.1"/>
    </source>
</evidence>
<sequence length="151" mass="16624">MIRSVGPSFSNSGSSTEINWKAKVLPDGTIDFFQDGVLNTYDEIQSYKDSCSIELALERFSLGDTSALQRVQGAYGDFTTFPKTFAEVLQVMINAENYFDSLPKEVRRNFDNDLNKFLASMDDTSSFLEKLGVSSSAPESNSAPESVSVDS</sequence>
<dbReference type="Pfam" id="PF09675">
    <property type="entry name" value="Chlamy_scaf"/>
    <property type="match status" value="1"/>
</dbReference>